<dbReference type="EMBL" id="JAPDRQ010000119">
    <property type="protein sequence ID" value="KAJ9654515.1"/>
    <property type="molecule type" value="Genomic_DNA"/>
</dbReference>
<sequence>MISKRYEDILDLSQHIKILIIFILLALIVPLFRSQLKKNKSSQLPLPPSPPGNLLTGNLSEVLLAVGKRQQHLLFGKWAREYGEIVRVRSGPFVQYFINSDKAVKEIFDRNSAFTSKRPRWIVSNEQICNRLNVLLLDADDPRWKHQRKVTHNYLTSIPRADAGLPFLHFESAKFLYQMAHESDSEISGWKLYRRILRYTYSTFTSQTFGMDIPEDDDQVISDIHETGLAQILGTLPGSNLVDVLPILDKLPLIFKPWERRNRRRFERDMRFVKEKLDRIRALRAQGCTNDAFLPLIETDQKGSEFGGGIDEAAYLSLMLVMGAADTSAVSTWSFMQAMMMFPEVQTKARDEILKVVGDRIPVFEDIESIPYVRYLLKETWRWRPPVALGHPHTTTAELIYNGMRIPKGSQIHLNAWAVHHDPRRHYNPDQFIPERFEGDLTTAMQSINAKDVTKRDHFAFGAGRRICPGYHVAERSLAVAIMRILWAFEIRPSVNATLPLDPLTFEGEAMPGIADKRMPVSLKLVSEERRGHIDAAFESVNSTRTNLEPMVHRETGQGAFERLPFVNYDGH</sequence>
<dbReference type="Proteomes" id="UP001172386">
    <property type="component" value="Unassembled WGS sequence"/>
</dbReference>
<proteinExistence type="predicted"/>
<name>A0ACC3A2Y2_9EURO</name>
<accession>A0ACC3A2Y2</accession>
<protein>
    <submittedName>
        <fullName evidence="1">Uncharacterized protein</fullName>
    </submittedName>
</protein>
<organism evidence="1 2">
    <name type="scientific">Neophaeococcomyces mojaviensis</name>
    <dbReference type="NCBI Taxonomy" id="3383035"/>
    <lineage>
        <taxon>Eukaryota</taxon>
        <taxon>Fungi</taxon>
        <taxon>Dikarya</taxon>
        <taxon>Ascomycota</taxon>
        <taxon>Pezizomycotina</taxon>
        <taxon>Eurotiomycetes</taxon>
        <taxon>Chaetothyriomycetidae</taxon>
        <taxon>Chaetothyriales</taxon>
        <taxon>Chaetothyriales incertae sedis</taxon>
        <taxon>Neophaeococcomyces</taxon>
    </lineage>
</organism>
<evidence type="ECO:0000313" key="2">
    <source>
        <dbReference type="Proteomes" id="UP001172386"/>
    </source>
</evidence>
<gene>
    <name evidence="1" type="ORF">H2198_006458</name>
</gene>
<evidence type="ECO:0000313" key="1">
    <source>
        <dbReference type="EMBL" id="KAJ9654515.1"/>
    </source>
</evidence>
<comment type="caution">
    <text evidence="1">The sequence shown here is derived from an EMBL/GenBank/DDBJ whole genome shotgun (WGS) entry which is preliminary data.</text>
</comment>
<reference evidence="1" key="1">
    <citation type="submission" date="2022-10" db="EMBL/GenBank/DDBJ databases">
        <title>Culturing micro-colonial fungi from biological soil crusts in the Mojave desert and describing Neophaeococcomyces mojavensis, and introducing the new genera and species Taxawa tesnikishii.</title>
        <authorList>
            <person name="Kurbessoian T."/>
            <person name="Stajich J.E."/>
        </authorList>
    </citation>
    <scope>NUCLEOTIDE SEQUENCE</scope>
    <source>
        <strain evidence="1">JES_112</strain>
    </source>
</reference>
<keyword evidence="2" id="KW-1185">Reference proteome</keyword>